<dbReference type="InterPro" id="IPR056644">
    <property type="entry name" value="DUF7742"/>
</dbReference>
<gene>
    <name evidence="2" type="ORF">BG454_06330</name>
</gene>
<dbReference type="KEGG" id="rbg:BG454_06330"/>
<dbReference type="Pfam" id="PF24891">
    <property type="entry name" value="DUF7742"/>
    <property type="match status" value="1"/>
</dbReference>
<feature type="domain" description="DUF7742" evidence="1">
    <location>
        <begin position="17"/>
        <end position="101"/>
    </location>
</feature>
<sequence length="119" mass="12713">MLAACARGPVFAGRAMREVTFGDIRAAARVLLGWPSGTWPEVMHSLLLEAHCADCYRKRWGRVHPRFGNGTLMSAALSRHPVAEPAPSNPAYLAALAAAIAGVLDWKSRNRSDTSATGA</sequence>
<dbReference type="Proteomes" id="UP000228948">
    <property type="component" value="Chromosome"/>
</dbReference>
<proteinExistence type="predicted"/>
<protein>
    <recommendedName>
        <fullName evidence="1">DUF7742 domain-containing protein</fullName>
    </recommendedName>
</protein>
<dbReference type="AlphaFoldDB" id="A0A2K8K7R6"/>
<reference evidence="2 3" key="1">
    <citation type="submission" date="2017-11" db="EMBL/GenBank/DDBJ databases">
        <title>Revised Sequence and Annotation of the Rhodobaca barguzinensis strain alga05 Genome.</title>
        <authorList>
            <person name="Kopejtka K."/>
            <person name="Tomasch J.M."/>
            <person name="Bunk B."/>
            <person name="Koblizek M."/>
        </authorList>
    </citation>
    <scope>NUCLEOTIDE SEQUENCE [LARGE SCALE GENOMIC DNA]</scope>
    <source>
        <strain evidence="3">alga05</strain>
    </source>
</reference>
<evidence type="ECO:0000313" key="2">
    <source>
        <dbReference type="EMBL" id="ATX65494.1"/>
    </source>
</evidence>
<accession>A0A2K8K7R6</accession>
<keyword evidence="3" id="KW-1185">Reference proteome</keyword>
<organism evidence="2 3">
    <name type="scientific">Roseinatronobacter bogoriensis subsp. barguzinensis</name>
    <dbReference type="NCBI Taxonomy" id="441209"/>
    <lineage>
        <taxon>Bacteria</taxon>
        <taxon>Pseudomonadati</taxon>
        <taxon>Pseudomonadota</taxon>
        <taxon>Alphaproteobacteria</taxon>
        <taxon>Rhodobacterales</taxon>
        <taxon>Paracoccaceae</taxon>
        <taxon>Roseinatronobacter</taxon>
    </lineage>
</organism>
<evidence type="ECO:0000313" key="3">
    <source>
        <dbReference type="Proteomes" id="UP000228948"/>
    </source>
</evidence>
<dbReference type="STRING" id="441209.GCA_001870665_00181"/>
<name>A0A2K8K7R6_9RHOB</name>
<evidence type="ECO:0000259" key="1">
    <source>
        <dbReference type="Pfam" id="PF24891"/>
    </source>
</evidence>
<dbReference type="EMBL" id="CP024899">
    <property type="protein sequence ID" value="ATX65494.1"/>
    <property type="molecule type" value="Genomic_DNA"/>
</dbReference>